<sequence length="184" mass="20030">MIYKALLALTVLLIAGTADAGSRRGRRATRTSNSTATLGTDCNPSVDSFGCDNNNFLVCDPAQSTWLRQNDCGSTCLDIPSYRVYCFENAKSRSQSATPTIGGNCNRDNTFVCTGSEYLQCANREHLDLSKQMQLHRQSLGIMVHDSLPPSDARPTIPSPYQPFCKPVTESDQSARAGANDREA</sequence>
<comment type="caution">
    <text evidence="3">The sequence shown here is derived from an EMBL/GenBank/DDBJ whole genome shotgun (WGS) entry which is preliminary data.</text>
</comment>
<evidence type="ECO:0000313" key="4">
    <source>
        <dbReference type="Proteomes" id="UP001212841"/>
    </source>
</evidence>
<dbReference type="EMBL" id="JADGJD010000487">
    <property type="protein sequence ID" value="KAJ3050658.1"/>
    <property type="molecule type" value="Genomic_DNA"/>
</dbReference>
<dbReference type="Proteomes" id="UP001212841">
    <property type="component" value="Unassembled WGS sequence"/>
</dbReference>
<organism evidence="3 4">
    <name type="scientific">Rhizophlyctis rosea</name>
    <dbReference type="NCBI Taxonomy" id="64517"/>
    <lineage>
        <taxon>Eukaryota</taxon>
        <taxon>Fungi</taxon>
        <taxon>Fungi incertae sedis</taxon>
        <taxon>Chytridiomycota</taxon>
        <taxon>Chytridiomycota incertae sedis</taxon>
        <taxon>Chytridiomycetes</taxon>
        <taxon>Rhizophlyctidales</taxon>
        <taxon>Rhizophlyctidaceae</taxon>
        <taxon>Rhizophlyctis</taxon>
    </lineage>
</organism>
<feature type="signal peptide" evidence="2">
    <location>
        <begin position="1"/>
        <end position="20"/>
    </location>
</feature>
<keyword evidence="2" id="KW-0732">Signal</keyword>
<evidence type="ECO:0000256" key="2">
    <source>
        <dbReference type="SAM" id="SignalP"/>
    </source>
</evidence>
<name>A0AAD5SCH2_9FUNG</name>
<feature type="region of interest" description="Disordered" evidence="1">
    <location>
        <begin position="149"/>
        <end position="184"/>
    </location>
</feature>
<gene>
    <name evidence="3" type="ORF">HK097_008339</name>
</gene>
<dbReference type="AlphaFoldDB" id="A0AAD5SCH2"/>
<reference evidence="3" key="1">
    <citation type="submission" date="2020-05" db="EMBL/GenBank/DDBJ databases">
        <title>Phylogenomic resolution of chytrid fungi.</title>
        <authorList>
            <person name="Stajich J.E."/>
            <person name="Amses K."/>
            <person name="Simmons R."/>
            <person name="Seto K."/>
            <person name="Myers J."/>
            <person name="Bonds A."/>
            <person name="Quandt C.A."/>
            <person name="Barry K."/>
            <person name="Liu P."/>
            <person name="Grigoriev I."/>
            <person name="Longcore J.E."/>
            <person name="James T.Y."/>
        </authorList>
    </citation>
    <scope>NUCLEOTIDE SEQUENCE</scope>
    <source>
        <strain evidence="3">JEL0318</strain>
    </source>
</reference>
<feature type="chain" id="PRO_5041906880" evidence="2">
    <location>
        <begin position="21"/>
        <end position="184"/>
    </location>
</feature>
<evidence type="ECO:0000313" key="3">
    <source>
        <dbReference type="EMBL" id="KAJ3050658.1"/>
    </source>
</evidence>
<evidence type="ECO:0000256" key="1">
    <source>
        <dbReference type="SAM" id="MobiDB-lite"/>
    </source>
</evidence>
<proteinExistence type="predicted"/>
<accession>A0AAD5SCH2</accession>
<protein>
    <submittedName>
        <fullName evidence="3">Uncharacterized protein</fullName>
    </submittedName>
</protein>
<keyword evidence="4" id="KW-1185">Reference proteome</keyword>